<dbReference type="Proteomes" id="UP000191112">
    <property type="component" value="Unassembled WGS sequence"/>
</dbReference>
<keyword evidence="4" id="KW-1133">Transmembrane helix</keyword>
<dbReference type="PROSITE" id="PS01124">
    <property type="entry name" value="HTH_ARAC_FAMILY_2"/>
    <property type="match status" value="1"/>
</dbReference>
<dbReference type="InterPro" id="IPR009057">
    <property type="entry name" value="Homeodomain-like_sf"/>
</dbReference>
<evidence type="ECO:0000256" key="4">
    <source>
        <dbReference type="SAM" id="Phobius"/>
    </source>
</evidence>
<dbReference type="AlphaFoldDB" id="A0A1T5G0W3"/>
<evidence type="ECO:0000256" key="3">
    <source>
        <dbReference type="ARBA" id="ARBA00023163"/>
    </source>
</evidence>
<evidence type="ECO:0000259" key="5">
    <source>
        <dbReference type="PROSITE" id="PS01124"/>
    </source>
</evidence>
<keyword evidence="1" id="KW-0805">Transcription regulation</keyword>
<dbReference type="InterPro" id="IPR018060">
    <property type="entry name" value="HTH_AraC"/>
</dbReference>
<dbReference type="EMBL" id="FUYZ01000009">
    <property type="protein sequence ID" value="SKC01999.1"/>
    <property type="molecule type" value="Genomic_DNA"/>
</dbReference>
<dbReference type="GO" id="GO:0003700">
    <property type="term" value="F:DNA-binding transcription factor activity"/>
    <property type="evidence" value="ECO:0007669"/>
    <property type="project" value="InterPro"/>
</dbReference>
<dbReference type="Pfam" id="PF12833">
    <property type="entry name" value="HTH_18"/>
    <property type="match status" value="1"/>
</dbReference>
<proteinExistence type="predicted"/>
<evidence type="ECO:0000313" key="6">
    <source>
        <dbReference type="EMBL" id="SKC01999.1"/>
    </source>
</evidence>
<dbReference type="PANTHER" id="PTHR43280:SF2">
    <property type="entry name" value="HTH-TYPE TRANSCRIPTIONAL REGULATOR EXSA"/>
    <property type="match status" value="1"/>
</dbReference>
<dbReference type="OrthoDB" id="5295174at2"/>
<gene>
    <name evidence="6" type="ORF">SAMN05660477_02446</name>
</gene>
<keyword evidence="2 6" id="KW-0238">DNA-binding</keyword>
<dbReference type="PANTHER" id="PTHR43280">
    <property type="entry name" value="ARAC-FAMILY TRANSCRIPTIONAL REGULATOR"/>
    <property type="match status" value="1"/>
</dbReference>
<evidence type="ECO:0000256" key="2">
    <source>
        <dbReference type="ARBA" id="ARBA00023125"/>
    </source>
</evidence>
<dbReference type="SMART" id="SM00342">
    <property type="entry name" value="HTH_ARAC"/>
    <property type="match status" value="1"/>
</dbReference>
<keyword evidence="3" id="KW-0804">Transcription</keyword>
<keyword evidence="4" id="KW-0812">Transmembrane</keyword>
<dbReference type="InterPro" id="IPR011990">
    <property type="entry name" value="TPR-like_helical_dom_sf"/>
</dbReference>
<keyword evidence="7" id="KW-1185">Reference proteome</keyword>
<dbReference type="SUPFAM" id="SSF46689">
    <property type="entry name" value="Homeodomain-like"/>
    <property type="match status" value="1"/>
</dbReference>
<reference evidence="6 7" key="1">
    <citation type="submission" date="2017-02" db="EMBL/GenBank/DDBJ databases">
        <authorList>
            <person name="Peterson S.W."/>
        </authorList>
    </citation>
    <scope>NUCLEOTIDE SEQUENCE [LARGE SCALE GENOMIC DNA]</scope>
    <source>
        <strain evidence="6 7">DSM 22323</strain>
    </source>
</reference>
<dbReference type="Gene3D" id="1.25.40.10">
    <property type="entry name" value="Tetratricopeptide repeat domain"/>
    <property type="match status" value="1"/>
</dbReference>
<dbReference type="Gene3D" id="1.10.10.60">
    <property type="entry name" value="Homeodomain-like"/>
    <property type="match status" value="2"/>
</dbReference>
<organism evidence="6 7">
    <name type="scientific">Soonwooa buanensis</name>
    <dbReference type="NCBI Taxonomy" id="619805"/>
    <lineage>
        <taxon>Bacteria</taxon>
        <taxon>Pseudomonadati</taxon>
        <taxon>Bacteroidota</taxon>
        <taxon>Flavobacteriia</taxon>
        <taxon>Flavobacteriales</taxon>
        <taxon>Weeksellaceae</taxon>
        <taxon>Chryseobacterium group</taxon>
        <taxon>Soonwooa</taxon>
    </lineage>
</organism>
<dbReference type="STRING" id="619805.SAMN05660477_02446"/>
<dbReference type="RefSeq" id="WP_159447654.1">
    <property type="nucleotide sequence ID" value="NZ_FUYZ01000009.1"/>
</dbReference>
<protein>
    <submittedName>
        <fullName evidence="6">AraC-type DNA-binding protein</fullName>
    </submittedName>
</protein>
<name>A0A1T5G0W3_9FLAO</name>
<feature type="transmembrane region" description="Helical" evidence="4">
    <location>
        <begin position="307"/>
        <end position="326"/>
    </location>
</feature>
<evidence type="ECO:0000256" key="1">
    <source>
        <dbReference type="ARBA" id="ARBA00023015"/>
    </source>
</evidence>
<sequence>MLSNSIEKMYQNPDAGIKAIKSISSTSDNIHRQLVARSLLSESYQLKANYDEALKMALENVNTKGELEPNDQLLNNIGMIQQLQNLGLYEQSEKLVDTILKEDKKRIAAQENRIIAAKLYQLHAKNLFRKNKITEALDLLTKSNALCDINETSSYNILSTNILINARHSLQKRDYKHLENLVDQLSGISAKHPQNLYVASRLEKLKASILFDQQKYDEAIVHLDSALSKINHVDFLGLKNTLYDDLAKNHLALRHTTEHDKYQKLHQESQNKIDESRKEAIENLMQLNLDFQNQNFRTIEHKNHTNLYTSLAVGAGLLLLMGFWLFQTYQKNQFLNTQSKFLEYQAKLFESQKQQSVPPVSKEVEVETPVENDANPITDQELEKTTKQKSFSISKQKEDEILRKLNDFEMSKTFMDRNMSLAALSTQLEVNTKYLSEVIKKSKGKNFTTYINELKINHIAYLISTDAAYRQYKISYLAELAGFASHSTFSIVFKNVTGVTPNDYIQQIAKRKLI</sequence>
<dbReference type="GO" id="GO:0043565">
    <property type="term" value="F:sequence-specific DNA binding"/>
    <property type="evidence" value="ECO:0007669"/>
    <property type="project" value="InterPro"/>
</dbReference>
<feature type="domain" description="HTH araC/xylS-type" evidence="5">
    <location>
        <begin position="399"/>
        <end position="507"/>
    </location>
</feature>
<evidence type="ECO:0000313" key="7">
    <source>
        <dbReference type="Proteomes" id="UP000191112"/>
    </source>
</evidence>
<keyword evidence="4" id="KW-0472">Membrane</keyword>
<accession>A0A1T5G0W3</accession>